<dbReference type="InterPro" id="IPR013785">
    <property type="entry name" value="Aldolase_TIM"/>
</dbReference>
<dbReference type="Pfam" id="PF13186">
    <property type="entry name" value="SPASM"/>
    <property type="match status" value="1"/>
</dbReference>
<dbReference type="InterPro" id="IPR007197">
    <property type="entry name" value="rSAM"/>
</dbReference>
<dbReference type="SFLD" id="SFLDF00285">
    <property type="entry name" value="anaerobic_Ser-type_sulfatase-m"/>
    <property type="match status" value="1"/>
</dbReference>
<proteinExistence type="inferred from homology"/>
<comment type="cofactor">
    <cofactor evidence="1">
        <name>[4Fe-4S] cluster</name>
        <dbReference type="ChEBI" id="CHEBI:49883"/>
    </cofactor>
</comment>
<evidence type="ECO:0000256" key="3">
    <source>
        <dbReference type="ARBA" id="ARBA00022723"/>
    </source>
</evidence>
<feature type="region of interest" description="Disordered" evidence="7">
    <location>
        <begin position="374"/>
        <end position="396"/>
    </location>
</feature>
<keyword evidence="2" id="KW-0949">S-adenosyl-L-methionine</keyword>
<keyword evidence="5" id="KW-0411">Iron-sulfur</keyword>
<dbReference type="EMBL" id="PDPS01000044">
    <property type="protein sequence ID" value="PID55765.1"/>
    <property type="molecule type" value="Genomic_DNA"/>
</dbReference>
<evidence type="ECO:0000256" key="1">
    <source>
        <dbReference type="ARBA" id="ARBA00001966"/>
    </source>
</evidence>
<dbReference type="SFLD" id="SFLDG01067">
    <property type="entry name" value="SPASM/twitch_domain_containing"/>
    <property type="match status" value="1"/>
</dbReference>
<keyword evidence="4" id="KW-0408">Iron</keyword>
<evidence type="ECO:0000256" key="2">
    <source>
        <dbReference type="ARBA" id="ARBA00022691"/>
    </source>
</evidence>
<dbReference type="PROSITE" id="PS51918">
    <property type="entry name" value="RADICAL_SAM"/>
    <property type="match status" value="1"/>
</dbReference>
<comment type="similarity">
    <text evidence="6">Belongs to the radical SAM superfamily. Anaerobic sulfatase-maturating enzyme family.</text>
</comment>
<evidence type="ECO:0000313" key="10">
    <source>
        <dbReference type="Proteomes" id="UP000229740"/>
    </source>
</evidence>
<dbReference type="SFLD" id="SFLDG01386">
    <property type="entry name" value="main_SPASM_domain-containing"/>
    <property type="match status" value="1"/>
</dbReference>
<dbReference type="SUPFAM" id="SSF103642">
    <property type="entry name" value="Sec-C motif"/>
    <property type="match status" value="1"/>
</dbReference>
<evidence type="ECO:0000256" key="4">
    <source>
        <dbReference type="ARBA" id="ARBA00023004"/>
    </source>
</evidence>
<dbReference type="PANTHER" id="PTHR43273">
    <property type="entry name" value="ANAEROBIC SULFATASE-MATURATING ENZYME HOMOLOG ASLB-RELATED"/>
    <property type="match status" value="1"/>
</dbReference>
<sequence length="411" mass="46941">MKAFSLLVKPASADCNLRCEYCFYLEKCRLYPEESRHRMSDDVLEQMLKSYMAVRQPFYSLVWQGGEPTLMGLEFFQKVVSFQKQYGRPGSRIGNALQTNAAVISHEMAAFFQQYHFLIGCSLDGPAGLHDRYRLTAGGTATHALVLQGIEILEAHQLDCNILVLVSQANVAHAREVYRYLRDRGFLFQQYIPCVEFDEKGELCHFALSGEEWGTFLCELFDEWWKKDVHKVSVRHFDSILAKLLDGQAAVCTLGTNCCQYLVVEYNGDVYPCDFFVDPELKLGNVMENSWEEMLQSPIYLDFGSQKSHWNQACESCDCLDICAGDCLKHRIYAGNPPQHLSVLCSGWKRFLRHSRKRFEKLAGTIRKQRLREVRASQRSQFQTRSATASAGRNDPCPCGSGKKFKKCCGR</sequence>
<dbReference type="SUPFAM" id="SSF102114">
    <property type="entry name" value="Radical SAM enzymes"/>
    <property type="match status" value="1"/>
</dbReference>
<dbReference type="GO" id="GO:0046872">
    <property type="term" value="F:metal ion binding"/>
    <property type="evidence" value="ECO:0007669"/>
    <property type="project" value="UniProtKB-KW"/>
</dbReference>
<dbReference type="SFLD" id="SFLDG01072">
    <property type="entry name" value="dehydrogenase_like"/>
    <property type="match status" value="1"/>
</dbReference>
<protein>
    <submittedName>
        <fullName evidence="9">Anaerobic sulfatase maturase</fullName>
    </submittedName>
</protein>
<dbReference type="SFLD" id="SFLDG01384">
    <property type="entry name" value="thioether_bond_formation_requi"/>
    <property type="match status" value="1"/>
</dbReference>
<dbReference type="InterPro" id="IPR004027">
    <property type="entry name" value="SEC_C_motif"/>
</dbReference>
<dbReference type="InterPro" id="IPR023867">
    <property type="entry name" value="Sulphatase_maturase_rSAM"/>
</dbReference>
<keyword evidence="3" id="KW-0479">Metal-binding</keyword>
<evidence type="ECO:0000259" key="8">
    <source>
        <dbReference type="PROSITE" id="PS51918"/>
    </source>
</evidence>
<evidence type="ECO:0000256" key="6">
    <source>
        <dbReference type="ARBA" id="ARBA00023601"/>
    </source>
</evidence>
<accession>A0A2G6E121</accession>
<dbReference type="InterPro" id="IPR023885">
    <property type="entry name" value="4Fe4S-binding_SPASM_dom"/>
</dbReference>
<name>A0A2G6E121_9BACT</name>
<organism evidence="9 10">
    <name type="scientific">candidate division KSB3 bacterium</name>
    <dbReference type="NCBI Taxonomy" id="2044937"/>
    <lineage>
        <taxon>Bacteria</taxon>
        <taxon>candidate division KSB3</taxon>
    </lineage>
</organism>
<dbReference type="SFLD" id="SFLDS00029">
    <property type="entry name" value="Radical_SAM"/>
    <property type="match status" value="1"/>
</dbReference>
<dbReference type="Pfam" id="PF04055">
    <property type="entry name" value="Radical_SAM"/>
    <property type="match status" value="1"/>
</dbReference>
<feature type="domain" description="Radical SAM core" evidence="8">
    <location>
        <begin position="1"/>
        <end position="227"/>
    </location>
</feature>
<feature type="compositionally biased region" description="Polar residues" evidence="7">
    <location>
        <begin position="377"/>
        <end position="391"/>
    </location>
</feature>
<gene>
    <name evidence="9" type="ORF">CSB45_14485</name>
</gene>
<comment type="caution">
    <text evidence="9">The sequence shown here is derived from an EMBL/GenBank/DDBJ whole genome shotgun (WGS) entry which is preliminary data.</text>
</comment>
<dbReference type="InterPro" id="IPR058240">
    <property type="entry name" value="rSAM_sf"/>
</dbReference>
<dbReference type="GO" id="GO:0051536">
    <property type="term" value="F:iron-sulfur cluster binding"/>
    <property type="evidence" value="ECO:0007669"/>
    <property type="project" value="UniProtKB-KW"/>
</dbReference>
<dbReference type="GO" id="GO:0016491">
    <property type="term" value="F:oxidoreductase activity"/>
    <property type="evidence" value="ECO:0007669"/>
    <property type="project" value="InterPro"/>
</dbReference>
<dbReference type="NCBIfam" id="TIGR03942">
    <property type="entry name" value="sulfatase_rSAM"/>
    <property type="match status" value="1"/>
</dbReference>
<dbReference type="PANTHER" id="PTHR43273:SF3">
    <property type="entry name" value="ANAEROBIC SULFATASE-MATURATING ENZYME HOMOLOG ASLB-RELATED"/>
    <property type="match status" value="1"/>
</dbReference>
<dbReference type="InterPro" id="IPR034491">
    <property type="entry name" value="Anaerob_Ser_sulfatase-maturase"/>
</dbReference>
<dbReference type="NCBIfam" id="TIGR04085">
    <property type="entry name" value="rSAM_more_4Fe4S"/>
    <property type="match status" value="1"/>
</dbReference>
<reference evidence="9 10" key="1">
    <citation type="submission" date="2017-10" db="EMBL/GenBank/DDBJ databases">
        <title>Novel microbial diversity and functional potential in the marine mammal oral microbiome.</title>
        <authorList>
            <person name="Dudek N.K."/>
            <person name="Sun C.L."/>
            <person name="Burstein D."/>
            <person name="Kantor R.S."/>
            <person name="Aliaga Goltsman D.S."/>
            <person name="Bik E.M."/>
            <person name="Thomas B.C."/>
            <person name="Banfield J.F."/>
            <person name="Relman D.A."/>
        </authorList>
    </citation>
    <scope>NUCLEOTIDE SEQUENCE [LARGE SCALE GENOMIC DNA]</scope>
    <source>
        <strain evidence="9">DOLZORAL124_49_17</strain>
    </source>
</reference>
<evidence type="ECO:0000256" key="5">
    <source>
        <dbReference type="ARBA" id="ARBA00023014"/>
    </source>
</evidence>
<dbReference type="Proteomes" id="UP000229740">
    <property type="component" value="Unassembled WGS sequence"/>
</dbReference>
<dbReference type="Pfam" id="PF02810">
    <property type="entry name" value="SEC-C"/>
    <property type="match status" value="1"/>
</dbReference>
<dbReference type="AlphaFoldDB" id="A0A2G6E121"/>
<evidence type="ECO:0000256" key="7">
    <source>
        <dbReference type="SAM" id="MobiDB-lite"/>
    </source>
</evidence>
<dbReference type="Gene3D" id="3.20.20.70">
    <property type="entry name" value="Aldolase class I"/>
    <property type="match status" value="1"/>
</dbReference>
<evidence type="ECO:0000313" key="9">
    <source>
        <dbReference type="EMBL" id="PID55765.1"/>
    </source>
</evidence>